<comment type="caution">
    <text evidence="3">The sequence shown here is derived from an EMBL/GenBank/DDBJ whole genome shotgun (WGS) entry which is preliminary data.</text>
</comment>
<dbReference type="AlphaFoldDB" id="A0AAD7H9A1"/>
<keyword evidence="1" id="KW-1133">Transmembrane helix</keyword>
<accession>A0AAD7H9A1</accession>
<dbReference type="EMBL" id="JARKIB010000315">
    <property type="protein sequence ID" value="KAJ7715073.1"/>
    <property type="molecule type" value="Genomic_DNA"/>
</dbReference>
<proteinExistence type="predicted"/>
<feature type="chain" id="PRO_5041912514" evidence="2">
    <location>
        <begin position="30"/>
        <end position="167"/>
    </location>
</feature>
<sequence length="167" mass="18386">MPFHRRSWARNTLVALNCILLAVPPTLLAFDWGLIPESSTNYTLALAGSAGLTISVLLCYASAKIGLTSPAAEAWAIVFTGCSVLALWPKAYIQTLNRFLAYCSYQLMLTISGLLTVPAWNALLRVSGMEHRIVVIFVWFFGMWIQPVYYPPPLIAEDDEPTGYGAV</sequence>
<reference evidence="3" key="1">
    <citation type="submission" date="2023-03" db="EMBL/GenBank/DDBJ databases">
        <title>Massive genome expansion in bonnet fungi (Mycena s.s.) driven by repeated elements and novel gene families across ecological guilds.</title>
        <authorList>
            <consortium name="Lawrence Berkeley National Laboratory"/>
            <person name="Harder C.B."/>
            <person name="Miyauchi S."/>
            <person name="Viragh M."/>
            <person name="Kuo A."/>
            <person name="Thoen E."/>
            <person name="Andreopoulos B."/>
            <person name="Lu D."/>
            <person name="Skrede I."/>
            <person name="Drula E."/>
            <person name="Henrissat B."/>
            <person name="Morin E."/>
            <person name="Kohler A."/>
            <person name="Barry K."/>
            <person name="LaButti K."/>
            <person name="Morin E."/>
            <person name="Salamov A."/>
            <person name="Lipzen A."/>
            <person name="Mereny Z."/>
            <person name="Hegedus B."/>
            <person name="Baldrian P."/>
            <person name="Stursova M."/>
            <person name="Weitz H."/>
            <person name="Taylor A."/>
            <person name="Grigoriev I.V."/>
            <person name="Nagy L.G."/>
            <person name="Martin F."/>
            <person name="Kauserud H."/>
        </authorList>
    </citation>
    <scope>NUCLEOTIDE SEQUENCE</scope>
    <source>
        <strain evidence="3">CBHHK182m</strain>
    </source>
</reference>
<evidence type="ECO:0000256" key="2">
    <source>
        <dbReference type="SAM" id="SignalP"/>
    </source>
</evidence>
<gene>
    <name evidence="3" type="ORF">B0H16DRAFT_1477696</name>
</gene>
<keyword evidence="1" id="KW-0472">Membrane</keyword>
<name>A0AAD7H9A1_9AGAR</name>
<feature type="transmembrane region" description="Helical" evidence="1">
    <location>
        <begin position="133"/>
        <end position="150"/>
    </location>
</feature>
<protein>
    <submittedName>
        <fullName evidence="3">Uncharacterized protein</fullName>
    </submittedName>
</protein>
<feature type="transmembrane region" description="Helical" evidence="1">
    <location>
        <begin position="99"/>
        <end position="121"/>
    </location>
</feature>
<organism evidence="3 4">
    <name type="scientific">Mycena metata</name>
    <dbReference type="NCBI Taxonomy" id="1033252"/>
    <lineage>
        <taxon>Eukaryota</taxon>
        <taxon>Fungi</taxon>
        <taxon>Dikarya</taxon>
        <taxon>Basidiomycota</taxon>
        <taxon>Agaricomycotina</taxon>
        <taxon>Agaricomycetes</taxon>
        <taxon>Agaricomycetidae</taxon>
        <taxon>Agaricales</taxon>
        <taxon>Marasmiineae</taxon>
        <taxon>Mycenaceae</taxon>
        <taxon>Mycena</taxon>
    </lineage>
</organism>
<evidence type="ECO:0000313" key="4">
    <source>
        <dbReference type="Proteomes" id="UP001215598"/>
    </source>
</evidence>
<dbReference type="Proteomes" id="UP001215598">
    <property type="component" value="Unassembled WGS sequence"/>
</dbReference>
<feature type="transmembrane region" description="Helical" evidence="1">
    <location>
        <begin position="45"/>
        <end position="63"/>
    </location>
</feature>
<feature type="transmembrane region" description="Helical" evidence="1">
    <location>
        <begin position="75"/>
        <end position="93"/>
    </location>
</feature>
<evidence type="ECO:0000256" key="1">
    <source>
        <dbReference type="SAM" id="Phobius"/>
    </source>
</evidence>
<keyword evidence="2" id="KW-0732">Signal</keyword>
<feature type="signal peptide" evidence="2">
    <location>
        <begin position="1"/>
        <end position="29"/>
    </location>
</feature>
<keyword evidence="1" id="KW-0812">Transmembrane</keyword>
<keyword evidence="4" id="KW-1185">Reference proteome</keyword>
<evidence type="ECO:0000313" key="3">
    <source>
        <dbReference type="EMBL" id="KAJ7715073.1"/>
    </source>
</evidence>